<keyword evidence="2" id="KW-1185">Reference proteome</keyword>
<protein>
    <submittedName>
        <fullName evidence="1">Uncharacterized protein</fullName>
    </submittedName>
</protein>
<sequence>MKTSEEAAGMPRRRSTRLRSQFHPSEEDAGMRPRLHPQTQASEEGARLTCRRSPRLHSQIQAGEDGAGVTRRIRRRRGTSQAADASLPDDDDMLREILLRLPPQPSSLPRASAVCKRWWGLVTDPKFHQQFYAHHRKLPLLGAFVRSSKGTVFAPMLDAPDRIPPQRFNIFSHKHGRVLDCRHGRVLVKDALVQTEVAVCDPITGEQHLVTIPSEFRGAFLEGAVMCAAADHVHGRCHSSPFKVILVTHDKPPLACVYSSETGLWGNPIRTEAACQIYWRPAALVGNCLYWLTFSDDMLVVDLDANSLTVISEPDITKGIDFGNRQIFQAEDGAVGFAILSYPHFQMCRMNVNATWMPQMTIEMHRIPGLPPRIEKGEYASLWGYDEDTDSLFLDVGRNVYGVQLKLMQSRKLYETDRVHGFNILKSFYTPGTAIAGGPNAAEG</sequence>
<name>A0ACD5VIT4_AVESA</name>
<reference evidence="1" key="2">
    <citation type="submission" date="2025-09" db="UniProtKB">
        <authorList>
            <consortium name="EnsemblPlants"/>
        </authorList>
    </citation>
    <scope>IDENTIFICATION</scope>
</reference>
<organism evidence="1 2">
    <name type="scientific">Avena sativa</name>
    <name type="common">Oat</name>
    <dbReference type="NCBI Taxonomy" id="4498"/>
    <lineage>
        <taxon>Eukaryota</taxon>
        <taxon>Viridiplantae</taxon>
        <taxon>Streptophyta</taxon>
        <taxon>Embryophyta</taxon>
        <taxon>Tracheophyta</taxon>
        <taxon>Spermatophyta</taxon>
        <taxon>Magnoliopsida</taxon>
        <taxon>Liliopsida</taxon>
        <taxon>Poales</taxon>
        <taxon>Poaceae</taxon>
        <taxon>BOP clade</taxon>
        <taxon>Pooideae</taxon>
        <taxon>Poodae</taxon>
        <taxon>Poeae</taxon>
        <taxon>Poeae Chloroplast Group 1 (Aveneae type)</taxon>
        <taxon>Aveninae</taxon>
        <taxon>Avena</taxon>
    </lineage>
</organism>
<evidence type="ECO:0000313" key="1">
    <source>
        <dbReference type="EnsemblPlants" id="AVESA.00010b.r2.3CG0456820.1.CDS"/>
    </source>
</evidence>
<accession>A0ACD5VIT4</accession>
<reference evidence="1" key="1">
    <citation type="submission" date="2021-05" db="EMBL/GenBank/DDBJ databases">
        <authorList>
            <person name="Scholz U."/>
            <person name="Mascher M."/>
            <person name="Fiebig A."/>
        </authorList>
    </citation>
    <scope>NUCLEOTIDE SEQUENCE [LARGE SCALE GENOMIC DNA]</scope>
</reference>
<dbReference type="Proteomes" id="UP001732700">
    <property type="component" value="Chromosome 3C"/>
</dbReference>
<dbReference type="EnsemblPlants" id="AVESA.00010b.r2.3CG0456820.1">
    <property type="protein sequence ID" value="AVESA.00010b.r2.3CG0456820.1.CDS"/>
    <property type="gene ID" value="AVESA.00010b.r2.3CG0456820"/>
</dbReference>
<proteinExistence type="predicted"/>
<evidence type="ECO:0000313" key="2">
    <source>
        <dbReference type="Proteomes" id="UP001732700"/>
    </source>
</evidence>